<dbReference type="AlphaFoldDB" id="A0A9D4DSS0"/>
<evidence type="ECO:0000313" key="2">
    <source>
        <dbReference type="Proteomes" id="UP000828390"/>
    </source>
</evidence>
<gene>
    <name evidence="1" type="ORF">DPMN_188078</name>
</gene>
<accession>A0A9D4DSS0</accession>
<dbReference type="EMBL" id="JAIWYP010000010">
    <property type="protein sequence ID" value="KAH3753442.1"/>
    <property type="molecule type" value="Genomic_DNA"/>
</dbReference>
<evidence type="ECO:0000313" key="1">
    <source>
        <dbReference type="EMBL" id="KAH3753442.1"/>
    </source>
</evidence>
<reference evidence="1" key="1">
    <citation type="journal article" date="2019" name="bioRxiv">
        <title>The Genome of the Zebra Mussel, Dreissena polymorpha: A Resource for Invasive Species Research.</title>
        <authorList>
            <person name="McCartney M.A."/>
            <person name="Auch B."/>
            <person name="Kono T."/>
            <person name="Mallez S."/>
            <person name="Zhang Y."/>
            <person name="Obille A."/>
            <person name="Becker A."/>
            <person name="Abrahante J.E."/>
            <person name="Garbe J."/>
            <person name="Badalamenti J.P."/>
            <person name="Herman A."/>
            <person name="Mangelson H."/>
            <person name="Liachko I."/>
            <person name="Sullivan S."/>
            <person name="Sone E.D."/>
            <person name="Koren S."/>
            <person name="Silverstein K.A.T."/>
            <person name="Beckman K.B."/>
            <person name="Gohl D.M."/>
        </authorList>
    </citation>
    <scope>NUCLEOTIDE SEQUENCE</scope>
    <source>
        <strain evidence="1">Duluth1</strain>
        <tissue evidence="1">Whole animal</tissue>
    </source>
</reference>
<dbReference type="Proteomes" id="UP000828390">
    <property type="component" value="Unassembled WGS sequence"/>
</dbReference>
<comment type="caution">
    <text evidence="1">The sequence shown here is derived from an EMBL/GenBank/DDBJ whole genome shotgun (WGS) entry which is preliminary data.</text>
</comment>
<name>A0A9D4DSS0_DREPO</name>
<proteinExistence type="predicted"/>
<sequence length="92" mass="10558">MGDDNYLSIDIIRTHDTVSDFAIHFHNKTAKWKDDLLMEIRQLGNFTHKELISDSKEKGNEFGKSVIHVKTIMQNVNASIDNFTSLVTDYIS</sequence>
<protein>
    <submittedName>
        <fullName evidence="1">Uncharacterized protein</fullName>
    </submittedName>
</protein>
<reference evidence="1" key="2">
    <citation type="submission" date="2020-11" db="EMBL/GenBank/DDBJ databases">
        <authorList>
            <person name="McCartney M.A."/>
            <person name="Auch B."/>
            <person name="Kono T."/>
            <person name="Mallez S."/>
            <person name="Becker A."/>
            <person name="Gohl D.M."/>
            <person name="Silverstein K.A.T."/>
            <person name="Koren S."/>
            <person name="Bechman K.B."/>
            <person name="Herman A."/>
            <person name="Abrahante J.E."/>
            <person name="Garbe J."/>
        </authorList>
    </citation>
    <scope>NUCLEOTIDE SEQUENCE</scope>
    <source>
        <strain evidence="1">Duluth1</strain>
        <tissue evidence="1">Whole animal</tissue>
    </source>
</reference>
<keyword evidence="2" id="KW-1185">Reference proteome</keyword>
<organism evidence="1 2">
    <name type="scientific">Dreissena polymorpha</name>
    <name type="common">Zebra mussel</name>
    <name type="synonym">Mytilus polymorpha</name>
    <dbReference type="NCBI Taxonomy" id="45954"/>
    <lineage>
        <taxon>Eukaryota</taxon>
        <taxon>Metazoa</taxon>
        <taxon>Spiralia</taxon>
        <taxon>Lophotrochozoa</taxon>
        <taxon>Mollusca</taxon>
        <taxon>Bivalvia</taxon>
        <taxon>Autobranchia</taxon>
        <taxon>Heteroconchia</taxon>
        <taxon>Euheterodonta</taxon>
        <taxon>Imparidentia</taxon>
        <taxon>Neoheterodontei</taxon>
        <taxon>Myida</taxon>
        <taxon>Dreissenoidea</taxon>
        <taxon>Dreissenidae</taxon>
        <taxon>Dreissena</taxon>
    </lineage>
</organism>